<name>A0ABY3VJ21_9MYCO</name>
<dbReference type="Gene3D" id="3.50.50.100">
    <property type="match status" value="1"/>
</dbReference>
<dbReference type="SUPFAM" id="SSF51905">
    <property type="entry name" value="FAD/NAD(P)-binding domain"/>
    <property type="match status" value="2"/>
</dbReference>
<evidence type="ECO:0000313" key="7">
    <source>
        <dbReference type="Proteomes" id="UP001055336"/>
    </source>
</evidence>
<dbReference type="PANTHER" id="PTHR43735:SF3">
    <property type="entry name" value="FERROPTOSIS SUPPRESSOR PROTEIN 1"/>
    <property type="match status" value="1"/>
</dbReference>
<dbReference type="PANTHER" id="PTHR43735">
    <property type="entry name" value="APOPTOSIS-INDUCING FACTOR 1"/>
    <property type="match status" value="1"/>
</dbReference>
<sequence length="374" mass="40141">MGRKRVVVAGLGDVGILAAMRLAKHFDVVGISVKPGLVSGQEVGVRLARPRDWARDYWISFDRFRRLDRVRIIQGALTGMDLAEQTVAGQGGDGNPFVEGYDALVISTGVTNGFWRRPTLQSAAEVAASLRADHERLASAASVIVVGGGAAAVTSAVNLATTWADKRVDLYFPGDRALADYHPRIWQRISRRLAELGVGLHPGHRAALVDGFSGDEITSGGVDWSSGQPASSADAVLWAIGRVRPNTEWLPRELLDDGGFVRVTPELRAPGHPAVFAAGDVAATDPLRSSARNRGDALVARNVHAALTGRRLHSYRAPGRRWGSVLGIQPDGLEVFLPTGQAFRIPSWPVERVVMPLIVRRGMYGGVREGAPPV</sequence>
<dbReference type="Proteomes" id="UP001055336">
    <property type="component" value="Chromosome"/>
</dbReference>
<dbReference type="EMBL" id="CP092488">
    <property type="protein sequence ID" value="UMB69400.1"/>
    <property type="molecule type" value="Genomic_DNA"/>
</dbReference>
<evidence type="ECO:0000259" key="5">
    <source>
        <dbReference type="Pfam" id="PF07992"/>
    </source>
</evidence>
<keyword evidence="7" id="KW-1185">Reference proteome</keyword>
<dbReference type="InterPro" id="IPR023753">
    <property type="entry name" value="FAD/NAD-binding_dom"/>
</dbReference>
<accession>A0ABY3VJ21</accession>
<dbReference type="PRINTS" id="PR00469">
    <property type="entry name" value="PNDRDTASEII"/>
</dbReference>
<evidence type="ECO:0000256" key="2">
    <source>
        <dbReference type="ARBA" id="ARBA00022630"/>
    </source>
</evidence>
<evidence type="ECO:0000256" key="1">
    <source>
        <dbReference type="ARBA" id="ARBA00006442"/>
    </source>
</evidence>
<dbReference type="Pfam" id="PF07992">
    <property type="entry name" value="Pyr_redox_2"/>
    <property type="match status" value="1"/>
</dbReference>
<dbReference type="RefSeq" id="WP_240261134.1">
    <property type="nucleotide sequence ID" value="NZ_CP092488.2"/>
</dbReference>
<proteinExistence type="inferred from homology"/>
<dbReference type="PRINTS" id="PR00368">
    <property type="entry name" value="FADPNR"/>
</dbReference>
<reference evidence="6" key="1">
    <citation type="submission" date="2022-08" db="EMBL/GenBank/DDBJ databases">
        <title>Whole genome sequencing of non-tuberculosis mycobacteria type-strains.</title>
        <authorList>
            <person name="Igarashi Y."/>
            <person name="Osugi A."/>
            <person name="Mitarai S."/>
        </authorList>
    </citation>
    <scope>NUCLEOTIDE SEQUENCE</scope>
    <source>
        <strain evidence="6">DSM 45127</strain>
    </source>
</reference>
<keyword evidence="3" id="KW-0274">FAD</keyword>
<keyword evidence="2" id="KW-0285">Flavoprotein</keyword>
<dbReference type="InterPro" id="IPR036188">
    <property type="entry name" value="FAD/NAD-bd_sf"/>
</dbReference>
<organism evidence="6 7">
    <name type="scientific">Mycobacterium paraterrae</name>
    <dbReference type="NCBI Taxonomy" id="577492"/>
    <lineage>
        <taxon>Bacteria</taxon>
        <taxon>Bacillati</taxon>
        <taxon>Actinomycetota</taxon>
        <taxon>Actinomycetes</taxon>
        <taxon>Mycobacteriales</taxon>
        <taxon>Mycobacteriaceae</taxon>
        <taxon>Mycobacterium</taxon>
    </lineage>
</organism>
<evidence type="ECO:0000256" key="3">
    <source>
        <dbReference type="ARBA" id="ARBA00022827"/>
    </source>
</evidence>
<keyword evidence="4" id="KW-0560">Oxidoreductase</keyword>
<evidence type="ECO:0000256" key="4">
    <source>
        <dbReference type="ARBA" id="ARBA00023002"/>
    </source>
</evidence>
<gene>
    <name evidence="6" type="ORF">MKK62_24145</name>
</gene>
<comment type="similarity">
    <text evidence="1">Belongs to the FAD-dependent oxidoreductase family.</text>
</comment>
<protein>
    <submittedName>
        <fullName evidence="6">FAD-dependent oxidoreductase</fullName>
    </submittedName>
</protein>
<evidence type="ECO:0000313" key="6">
    <source>
        <dbReference type="EMBL" id="UMB69400.1"/>
    </source>
</evidence>
<feature type="domain" description="FAD/NAD(P)-binding" evidence="5">
    <location>
        <begin position="5"/>
        <end position="286"/>
    </location>
</feature>